<keyword evidence="2 6" id="KW-0732">Signal</keyword>
<evidence type="ECO:0000256" key="3">
    <source>
        <dbReference type="ARBA" id="ARBA00022737"/>
    </source>
</evidence>
<gene>
    <name evidence="8" type="ORF">PLEPLA_LOCUS32448</name>
</gene>
<dbReference type="InterPro" id="IPR000483">
    <property type="entry name" value="Cys-rich_flank_reg_C"/>
</dbReference>
<dbReference type="Pfam" id="PF13855">
    <property type="entry name" value="LRR_8"/>
    <property type="match status" value="1"/>
</dbReference>
<dbReference type="InterPro" id="IPR001611">
    <property type="entry name" value="Leu-rich_rpt"/>
</dbReference>
<evidence type="ECO:0000256" key="1">
    <source>
        <dbReference type="ARBA" id="ARBA00022614"/>
    </source>
</evidence>
<dbReference type="GO" id="GO:0005886">
    <property type="term" value="C:plasma membrane"/>
    <property type="evidence" value="ECO:0007669"/>
    <property type="project" value="TreeGrafter"/>
</dbReference>
<sequence length="453" mass="50394">MYVHIYSSCVEQQSIVRSYWRRNMDLPPTLHVFLLLCSLNTVVWACPVGCKCQTNKILCSGLSDFPTPLNSSTTALYVSNSSIYSLKPEDLAVFSNALNIFVIKDTVLKEVHPGTLDATPNIGALGFTGTELQDLPEALFQKLLSLESLTLKSNKLLMSLYENQLESLGPGVFGPMPLQELWLYDNKLSRLEDDTFRNLTHLRLLVLSRNQINYVSSGTFRGLEKVGEISLHTNLLTTLQAGTFQGLPSLVNISLEHNFITSLPVGFLLGVSHLGQIDLRNNSFNSMPQESLDALIVTNEVLLQQNPWRCDKDILPLRDWLRQHPTKANQTLVVCELPFDLNGEVIALLTNENLMPLSSTEDPVLTSTEKRRKPNTPPTRRSTVPPAVNTTPTSEPEEVTSSGQGEQGPVTNNIGITLIIIAVVSTVIISTLIVSCVCWRKNKRGQRKYRPQK</sequence>
<proteinExistence type="predicted"/>
<evidence type="ECO:0000259" key="7">
    <source>
        <dbReference type="SMART" id="SM00082"/>
    </source>
</evidence>
<feature type="region of interest" description="Disordered" evidence="4">
    <location>
        <begin position="359"/>
        <end position="408"/>
    </location>
</feature>
<keyword evidence="1" id="KW-0433">Leucine-rich repeat</keyword>
<dbReference type="PROSITE" id="PS51450">
    <property type="entry name" value="LRR"/>
    <property type="match status" value="1"/>
</dbReference>
<dbReference type="InterPro" id="IPR050541">
    <property type="entry name" value="LRR_TM_domain-containing"/>
</dbReference>
<evidence type="ECO:0000256" key="6">
    <source>
        <dbReference type="SAM" id="SignalP"/>
    </source>
</evidence>
<dbReference type="SMART" id="SM00082">
    <property type="entry name" value="LRRCT"/>
    <property type="match status" value="1"/>
</dbReference>
<keyword evidence="9" id="KW-1185">Reference proteome</keyword>
<feature type="transmembrane region" description="Helical" evidence="5">
    <location>
        <begin position="414"/>
        <end position="439"/>
    </location>
</feature>
<dbReference type="PANTHER" id="PTHR24369:SF213">
    <property type="entry name" value="INSULIN LIKE GROWTH FACTOR BINDING PROTEIN ACID LABILE SUBUNIT"/>
    <property type="match status" value="1"/>
</dbReference>
<evidence type="ECO:0000313" key="8">
    <source>
        <dbReference type="EMBL" id="CAB1444730.1"/>
    </source>
</evidence>
<dbReference type="SMART" id="SM00369">
    <property type="entry name" value="LRR_TYP"/>
    <property type="match status" value="6"/>
</dbReference>
<dbReference type="InterPro" id="IPR003591">
    <property type="entry name" value="Leu-rich_rpt_typical-subtyp"/>
</dbReference>
<dbReference type="InterPro" id="IPR032675">
    <property type="entry name" value="LRR_dom_sf"/>
</dbReference>
<keyword evidence="3" id="KW-0677">Repeat</keyword>
<evidence type="ECO:0000256" key="2">
    <source>
        <dbReference type="ARBA" id="ARBA00022729"/>
    </source>
</evidence>
<reference evidence="8" key="1">
    <citation type="submission" date="2020-03" db="EMBL/GenBank/DDBJ databases">
        <authorList>
            <person name="Weist P."/>
        </authorList>
    </citation>
    <scope>NUCLEOTIDE SEQUENCE</scope>
</reference>
<feature type="compositionally biased region" description="Low complexity" evidence="4">
    <location>
        <begin position="390"/>
        <end position="402"/>
    </location>
</feature>
<accession>A0A9N7V8G0</accession>
<evidence type="ECO:0000256" key="5">
    <source>
        <dbReference type="SAM" id="Phobius"/>
    </source>
</evidence>
<dbReference type="Proteomes" id="UP001153269">
    <property type="component" value="Unassembled WGS sequence"/>
</dbReference>
<dbReference type="Gene3D" id="3.80.10.10">
    <property type="entry name" value="Ribonuclease Inhibitor"/>
    <property type="match status" value="3"/>
</dbReference>
<evidence type="ECO:0000256" key="4">
    <source>
        <dbReference type="SAM" id="MobiDB-lite"/>
    </source>
</evidence>
<comment type="caution">
    <text evidence="8">The sequence shown here is derived from an EMBL/GenBank/DDBJ whole genome shotgun (WGS) entry which is preliminary data.</text>
</comment>
<feature type="domain" description="LRRCT" evidence="7">
    <location>
        <begin position="306"/>
        <end position="357"/>
    </location>
</feature>
<feature type="signal peptide" evidence="6">
    <location>
        <begin position="1"/>
        <end position="45"/>
    </location>
</feature>
<dbReference type="AlphaFoldDB" id="A0A9N7V8G0"/>
<keyword evidence="5" id="KW-0472">Membrane</keyword>
<dbReference type="PANTHER" id="PTHR24369">
    <property type="entry name" value="ANTIGEN BSP, PUTATIVE-RELATED"/>
    <property type="match status" value="1"/>
</dbReference>
<dbReference type="SUPFAM" id="SSF52058">
    <property type="entry name" value="L domain-like"/>
    <property type="match status" value="1"/>
</dbReference>
<keyword evidence="5" id="KW-1133">Transmembrane helix</keyword>
<keyword evidence="5" id="KW-0812">Transmembrane</keyword>
<evidence type="ECO:0000313" key="9">
    <source>
        <dbReference type="Proteomes" id="UP001153269"/>
    </source>
</evidence>
<feature type="chain" id="PRO_5040182401" description="LRRCT domain-containing protein" evidence="6">
    <location>
        <begin position="46"/>
        <end position="453"/>
    </location>
</feature>
<dbReference type="EMBL" id="CADEAL010003435">
    <property type="protein sequence ID" value="CAB1444730.1"/>
    <property type="molecule type" value="Genomic_DNA"/>
</dbReference>
<protein>
    <recommendedName>
        <fullName evidence="7">LRRCT domain-containing protein</fullName>
    </recommendedName>
</protein>
<organism evidence="8 9">
    <name type="scientific">Pleuronectes platessa</name>
    <name type="common">European plaice</name>
    <dbReference type="NCBI Taxonomy" id="8262"/>
    <lineage>
        <taxon>Eukaryota</taxon>
        <taxon>Metazoa</taxon>
        <taxon>Chordata</taxon>
        <taxon>Craniata</taxon>
        <taxon>Vertebrata</taxon>
        <taxon>Euteleostomi</taxon>
        <taxon>Actinopterygii</taxon>
        <taxon>Neopterygii</taxon>
        <taxon>Teleostei</taxon>
        <taxon>Neoteleostei</taxon>
        <taxon>Acanthomorphata</taxon>
        <taxon>Carangaria</taxon>
        <taxon>Pleuronectiformes</taxon>
        <taxon>Pleuronectoidei</taxon>
        <taxon>Pleuronectidae</taxon>
        <taxon>Pleuronectes</taxon>
    </lineage>
</organism>
<name>A0A9N7V8G0_PLEPL</name>